<reference evidence="4 5" key="1">
    <citation type="submission" date="2018-01" db="EMBL/GenBank/DDBJ databases">
        <title>Novel co-symbiosis in the lucinid bivalve Phacoides pectinatus.</title>
        <authorList>
            <person name="Lim S.J."/>
            <person name="Davis B.G."/>
            <person name="Gill D.E."/>
            <person name="Engel A.S."/>
            <person name="Anderson L.C."/>
            <person name="Campbell B.J."/>
        </authorList>
    </citation>
    <scope>NUCLEOTIDE SEQUENCE [LARGE SCALE GENOMIC DNA]</scope>
    <source>
        <strain evidence="4">N3_P5</strain>
    </source>
</reference>
<dbReference type="Proteomes" id="UP000250928">
    <property type="component" value="Unassembled WGS sequence"/>
</dbReference>
<dbReference type="Gene3D" id="3.40.50.10890">
    <property type="match status" value="1"/>
</dbReference>
<dbReference type="InterPro" id="IPR022712">
    <property type="entry name" value="Beta_Casp"/>
</dbReference>
<evidence type="ECO:0000313" key="5">
    <source>
        <dbReference type="Proteomes" id="UP000250928"/>
    </source>
</evidence>
<dbReference type="Pfam" id="PF00753">
    <property type="entry name" value="Lactamase_B"/>
    <property type="match status" value="1"/>
</dbReference>
<dbReference type="Pfam" id="PF10996">
    <property type="entry name" value="Beta-Casp"/>
    <property type="match status" value="1"/>
</dbReference>
<organism evidence="4 5">
    <name type="scientific">Candidatus Sedimenticola endophacoides</name>
    <dbReference type="NCBI Taxonomy" id="2548426"/>
    <lineage>
        <taxon>Bacteria</taxon>
        <taxon>Pseudomonadati</taxon>
        <taxon>Pseudomonadota</taxon>
        <taxon>Gammaproteobacteria</taxon>
        <taxon>Chromatiales</taxon>
        <taxon>Sedimenticolaceae</taxon>
        <taxon>Sedimenticola</taxon>
    </lineage>
</organism>
<keyword evidence="1 4" id="KW-0378">Hydrolase</keyword>
<dbReference type="Gene3D" id="3.60.15.10">
    <property type="entry name" value="Ribonuclease Z/Hydroxyacylglutathione hydrolase-like"/>
    <property type="match status" value="1"/>
</dbReference>
<evidence type="ECO:0000259" key="3">
    <source>
        <dbReference type="SMART" id="SM01027"/>
    </source>
</evidence>
<evidence type="ECO:0000259" key="2">
    <source>
        <dbReference type="SMART" id="SM00849"/>
    </source>
</evidence>
<dbReference type="GO" id="GO:0016787">
    <property type="term" value="F:hydrolase activity"/>
    <property type="evidence" value="ECO:0007669"/>
    <property type="project" value="UniProtKB-KW"/>
</dbReference>
<dbReference type="AlphaFoldDB" id="A0A6N4E742"/>
<dbReference type="InterPro" id="IPR050698">
    <property type="entry name" value="MBL"/>
</dbReference>
<dbReference type="Pfam" id="PF07521">
    <property type="entry name" value="RMMBL"/>
    <property type="match status" value="1"/>
</dbReference>
<sequence>MEIVHHGAVDGVTGSCHELRLSAAHSVLVDCGQFQGTERASAAEADGVAQFPFPVDAIQALLVTHCHIDHVGRIPHLIAAGFRGPIYCSEATAELLPLVLDDALRIGVTRDRSLIKTFLRRVESQLHPLPYDTWREVPGLDGKLNIRLQRAGHILGSAYIECRVREKGVNTTVVFSGDLGAPATPLLPPPQPPESADILILESTYGDRLHEAREQRHERLREVVERCFENRGVILIPAFSIGRTQELLYELEGIIHRQGSRLAARGVAWDEVEVILDSPLAARFTASYRKLSRLWDNEARSRIADGRHPLDFEQLTTIDSHHDHLQAVDYLRSHDRPRIVIAASGMCAGGRIVNHLKALLGDVRTDVLFAGYQARGTPGRDIQRYGPGQGYVILDGRRIDIRAGVHTLSGYSAHADQQDLVDFAAAIRPPPRKIRLVHGDDTAKQALRERLKVASPGIEITIPTTRTSPSRV</sequence>
<comment type="caution">
    <text evidence="4">The sequence shown here is derived from an EMBL/GenBank/DDBJ whole genome shotgun (WGS) entry which is preliminary data.</text>
</comment>
<dbReference type="CDD" id="cd16295">
    <property type="entry name" value="TTHA0252-CPSF-like_MBL-fold"/>
    <property type="match status" value="1"/>
</dbReference>
<dbReference type="InterPro" id="IPR036866">
    <property type="entry name" value="RibonucZ/Hydroxyglut_hydro"/>
</dbReference>
<proteinExistence type="predicted"/>
<dbReference type="PANTHER" id="PTHR11203">
    <property type="entry name" value="CLEAVAGE AND POLYADENYLATION SPECIFICITY FACTOR FAMILY MEMBER"/>
    <property type="match status" value="1"/>
</dbReference>
<dbReference type="GO" id="GO:0004521">
    <property type="term" value="F:RNA endonuclease activity"/>
    <property type="evidence" value="ECO:0007669"/>
    <property type="project" value="TreeGrafter"/>
</dbReference>
<gene>
    <name evidence="4" type="ORF">C3L24_02390</name>
</gene>
<evidence type="ECO:0000256" key="1">
    <source>
        <dbReference type="ARBA" id="ARBA00022801"/>
    </source>
</evidence>
<protein>
    <submittedName>
        <fullName evidence="4">MBL fold hydrolase</fullName>
    </submittedName>
</protein>
<dbReference type="SMART" id="SM00849">
    <property type="entry name" value="Lactamase_B"/>
    <property type="match status" value="1"/>
</dbReference>
<dbReference type="SUPFAM" id="SSF56281">
    <property type="entry name" value="Metallo-hydrolase/oxidoreductase"/>
    <property type="match status" value="1"/>
</dbReference>
<dbReference type="PANTHER" id="PTHR11203:SF37">
    <property type="entry name" value="INTEGRATOR COMPLEX SUBUNIT 11"/>
    <property type="match status" value="1"/>
</dbReference>
<feature type="domain" description="Metallo-beta-lactamase" evidence="2">
    <location>
        <begin position="13"/>
        <end position="231"/>
    </location>
</feature>
<name>A0A6N4E742_9GAMM</name>
<accession>A0A6N4E742</accession>
<dbReference type="EMBL" id="PQCO01000107">
    <property type="protein sequence ID" value="PUE04858.1"/>
    <property type="molecule type" value="Genomic_DNA"/>
</dbReference>
<dbReference type="SMART" id="SM01027">
    <property type="entry name" value="Beta-Casp"/>
    <property type="match status" value="1"/>
</dbReference>
<dbReference type="InterPro" id="IPR001279">
    <property type="entry name" value="Metallo-B-lactamas"/>
</dbReference>
<evidence type="ECO:0000313" key="4">
    <source>
        <dbReference type="EMBL" id="PUE04858.1"/>
    </source>
</evidence>
<dbReference type="InterPro" id="IPR011108">
    <property type="entry name" value="RMMBL"/>
</dbReference>
<feature type="domain" description="Beta-Casp" evidence="3">
    <location>
        <begin position="244"/>
        <end position="382"/>
    </location>
</feature>